<keyword evidence="3" id="KW-1185">Reference proteome</keyword>
<name>A0A7X2MYW1_9CLOT</name>
<feature type="transmembrane region" description="Helical" evidence="1">
    <location>
        <begin position="66"/>
        <end position="86"/>
    </location>
</feature>
<proteinExistence type="predicted"/>
<dbReference type="PANTHER" id="PTHR34821">
    <property type="entry name" value="INNER MEMBRANE PROTEIN YDCZ"/>
    <property type="match status" value="1"/>
</dbReference>
<dbReference type="Proteomes" id="UP000460287">
    <property type="component" value="Unassembled WGS sequence"/>
</dbReference>
<dbReference type="GO" id="GO:0005886">
    <property type="term" value="C:plasma membrane"/>
    <property type="evidence" value="ECO:0007669"/>
    <property type="project" value="TreeGrafter"/>
</dbReference>
<keyword evidence="1" id="KW-0812">Transmembrane</keyword>
<evidence type="ECO:0000313" key="3">
    <source>
        <dbReference type="Proteomes" id="UP000460287"/>
    </source>
</evidence>
<keyword evidence="1" id="KW-0472">Membrane</keyword>
<dbReference type="Pfam" id="PF04657">
    <property type="entry name" value="DMT_YdcZ"/>
    <property type="match status" value="1"/>
</dbReference>
<dbReference type="AlphaFoldDB" id="A0A7X2MYW1"/>
<dbReference type="EMBL" id="VULX01000013">
    <property type="protein sequence ID" value="MSR91641.1"/>
    <property type="molecule type" value="Genomic_DNA"/>
</dbReference>
<feature type="transmembrane region" description="Helical" evidence="1">
    <location>
        <begin position="121"/>
        <end position="141"/>
    </location>
</feature>
<evidence type="ECO:0000313" key="2">
    <source>
        <dbReference type="EMBL" id="MSR91641.1"/>
    </source>
</evidence>
<dbReference type="PANTHER" id="PTHR34821:SF3">
    <property type="entry name" value="MEMBRANE PROTEIN"/>
    <property type="match status" value="1"/>
</dbReference>
<reference evidence="2 3" key="1">
    <citation type="submission" date="2019-08" db="EMBL/GenBank/DDBJ databases">
        <title>In-depth cultivation of the pig gut microbiome towards novel bacterial diversity and tailored functional studies.</title>
        <authorList>
            <person name="Wylensek D."/>
            <person name="Hitch T.C.A."/>
            <person name="Clavel T."/>
        </authorList>
    </citation>
    <scope>NUCLEOTIDE SEQUENCE [LARGE SCALE GENOMIC DNA]</scope>
    <source>
        <strain evidence="2 3">WCA-383-APC-5B</strain>
    </source>
</reference>
<dbReference type="RefSeq" id="WP_154531538.1">
    <property type="nucleotide sequence ID" value="NZ_JAQXTV010000037.1"/>
</dbReference>
<dbReference type="InterPro" id="IPR006750">
    <property type="entry name" value="YdcZ"/>
</dbReference>
<organism evidence="2 3">
    <name type="scientific">Inconstantimicrobium porci</name>
    <dbReference type="NCBI Taxonomy" id="2652291"/>
    <lineage>
        <taxon>Bacteria</taxon>
        <taxon>Bacillati</taxon>
        <taxon>Bacillota</taxon>
        <taxon>Clostridia</taxon>
        <taxon>Eubacteriales</taxon>
        <taxon>Clostridiaceae</taxon>
        <taxon>Inconstantimicrobium</taxon>
    </lineage>
</organism>
<evidence type="ECO:0000256" key="1">
    <source>
        <dbReference type="SAM" id="Phobius"/>
    </source>
</evidence>
<sequence>MFGIIFSIIAGVAMSIQGVFNSRLGEKIGLWETNTIVQGSAFVLTLIITLLFGKGNFKEIQSANKLYLTGGIIGVIITFTVMMSILKLGPTYAISIILVAQLIAAALIDLFGLFDSEKIGFGFTKIIGVIVMIIGIIIFKWRS</sequence>
<protein>
    <submittedName>
        <fullName evidence="2">DMT family transporter</fullName>
    </submittedName>
</protein>
<feature type="transmembrane region" description="Helical" evidence="1">
    <location>
        <begin position="37"/>
        <end position="54"/>
    </location>
</feature>
<keyword evidence="1" id="KW-1133">Transmembrane helix</keyword>
<feature type="transmembrane region" description="Helical" evidence="1">
    <location>
        <begin position="92"/>
        <end position="114"/>
    </location>
</feature>
<comment type="caution">
    <text evidence="2">The sequence shown here is derived from an EMBL/GenBank/DDBJ whole genome shotgun (WGS) entry which is preliminary data.</text>
</comment>
<accession>A0A7X2MYW1</accession>
<gene>
    <name evidence="2" type="ORF">FYJ33_09525</name>
</gene>